<name>A0AAN8KZK5_9TELE</name>
<comment type="caution">
    <text evidence="1">The sequence shown here is derived from an EMBL/GenBank/DDBJ whole genome shotgun (WGS) entry which is preliminary data.</text>
</comment>
<dbReference type="AlphaFoldDB" id="A0AAN8KZK5"/>
<dbReference type="Proteomes" id="UP001356427">
    <property type="component" value="Unassembled WGS sequence"/>
</dbReference>
<organism evidence="1 2">
    <name type="scientific">Coregonus suidteri</name>
    <dbReference type="NCBI Taxonomy" id="861788"/>
    <lineage>
        <taxon>Eukaryota</taxon>
        <taxon>Metazoa</taxon>
        <taxon>Chordata</taxon>
        <taxon>Craniata</taxon>
        <taxon>Vertebrata</taxon>
        <taxon>Euteleostomi</taxon>
        <taxon>Actinopterygii</taxon>
        <taxon>Neopterygii</taxon>
        <taxon>Teleostei</taxon>
        <taxon>Protacanthopterygii</taxon>
        <taxon>Salmoniformes</taxon>
        <taxon>Salmonidae</taxon>
        <taxon>Coregoninae</taxon>
        <taxon>Coregonus</taxon>
    </lineage>
</organism>
<sequence length="66" mass="7444">MMVSVSIFTLKAFPLPFTSIHLDHGWEDLGNGFGLMQAKFPAWPKEHQLKGGISPNNARDKNVRTY</sequence>
<accession>A0AAN8KZK5</accession>
<proteinExistence type="predicted"/>
<dbReference type="EMBL" id="JAGTTL010000030">
    <property type="protein sequence ID" value="KAK6298230.1"/>
    <property type="molecule type" value="Genomic_DNA"/>
</dbReference>
<evidence type="ECO:0000313" key="2">
    <source>
        <dbReference type="Proteomes" id="UP001356427"/>
    </source>
</evidence>
<gene>
    <name evidence="1" type="ORF">J4Q44_G00312850</name>
</gene>
<keyword evidence="2" id="KW-1185">Reference proteome</keyword>
<reference evidence="1 2" key="1">
    <citation type="submission" date="2021-04" db="EMBL/GenBank/DDBJ databases">
        <authorList>
            <person name="De Guttry C."/>
            <person name="Zahm M."/>
            <person name="Klopp C."/>
            <person name="Cabau C."/>
            <person name="Louis A."/>
            <person name="Berthelot C."/>
            <person name="Parey E."/>
            <person name="Roest Crollius H."/>
            <person name="Montfort J."/>
            <person name="Robinson-Rechavi M."/>
            <person name="Bucao C."/>
            <person name="Bouchez O."/>
            <person name="Gislard M."/>
            <person name="Lluch J."/>
            <person name="Milhes M."/>
            <person name="Lampietro C."/>
            <person name="Lopez Roques C."/>
            <person name="Donnadieu C."/>
            <person name="Braasch I."/>
            <person name="Desvignes T."/>
            <person name="Postlethwait J."/>
            <person name="Bobe J."/>
            <person name="Wedekind C."/>
            <person name="Guiguen Y."/>
        </authorList>
    </citation>
    <scope>NUCLEOTIDE SEQUENCE [LARGE SCALE GENOMIC DNA]</scope>
    <source>
        <strain evidence="1">Cs_M1</strain>
        <tissue evidence="1">Blood</tissue>
    </source>
</reference>
<protein>
    <submittedName>
        <fullName evidence="1">Uncharacterized protein</fullName>
    </submittedName>
</protein>
<evidence type="ECO:0000313" key="1">
    <source>
        <dbReference type="EMBL" id="KAK6298230.1"/>
    </source>
</evidence>